<feature type="region of interest" description="Disordered" evidence="1">
    <location>
        <begin position="52"/>
        <end position="97"/>
    </location>
</feature>
<name>A0A6N3XBC8_9SYNE</name>
<evidence type="ECO:0000313" key="2">
    <source>
        <dbReference type="EMBL" id="KKZ11492.1"/>
    </source>
</evidence>
<dbReference type="Proteomes" id="UP000035054">
    <property type="component" value="Unassembled WGS sequence"/>
</dbReference>
<organism evidence="2 3">
    <name type="scientific">Candidatus Synechococcus spongiarum 142</name>
    <dbReference type="NCBI Taxonomy" id="1608213"/>
    <lineage>
        <taxon>Bacteria</taxon>
        <taxon>Bacillati</taxon>
        <taxon>Cyanobacteriota</taxon>
        <taxon>Cyanophyceae</taxon>
        <taxon>Synechococcales</taxon>
        <taxon>Synechococcaceae</taxon>
        <taxon>Synechococcus</taxon>
    </lineage>
</organism>
<feature type="compositionally biased region" description="Pro residues" evidence="1">
    <location>
        <begin position="63"/>
        <end position="77"/>
    </location>
</feature>
<proteinExistence type="predicted"/>
<protein>
    <submittedName>
        <fullName evidence="2">Uncharacterized protein</fullName>
    </submittedName>
</protein>
<gene>
    <name evidence="2" type="ORF">TH68_08655</name>
</gene>
<comment type="caution">
    <text evidence="2">The sequence shown here is derived from an EMBL/GenBank/DDBJ whole genome shotgun (WGS) entry which is preliminary data.</text>
</comment>
<evidence type="ECO:0000256" key="1">
    <source>
        <dbReference type="SAM" id="MobiDB-lite"/>
    </source>
</evidence>
<evidence type="ECO:0000313" key="3">
    <source>
        <dbReference type="Proteomes" id="UP000035054"/>
    </source>
</evidence>
<sequence>MPGETVGLIRCCTMDSRFCSNGGMGTRTDCSWREGIPWGRLNQALADCGSSPCSPRQKLEPQQPAPAGLPSPLPIRLPNPQARTRAFPSDLLTQNPG</sequence>
<accession>A0A6N3XBC8</accession>
<dbReference type="AlphaFoldDB" id="A0A6N3XBC8"/>
<reference evidence="2 3" key="1">
    <citation type="submission" date="2015-01" db="EMBL/GenBank/DDBJ databases">
        <title>Lifestyle Evolution in Cyanobacterial Symbionts of Sponges.</title>
        <authorList>
            <person name="Burgsdorf I."/>
            <person name="Slaby B.M."/>
            <person name="Handley K.M."/>
            <person name="Haber M."/>
            <person name="Blom J."/>
            <person name="Marshall C.W."/>
            <person name="Gilbert J.A."/>
            <person name="Hentschel U."/>
            <person name="Steindler L."/>
        </authorList>
    </citation>
    <scope>NUCLEOTIDE SEQUENCE [LARGE SCALE GENOMIC DNA]</scope>
    <source>
        <strain evidence="2">142</strain>
    </source>
</reference>
<dbReference type="EMBL" id="JXUO01000279">
    <property type="protein sequence ID" value="KKZ11492.1"/>
    <property type="molecule type" value="Genomic_DNA"/>
</dbReference>